<accession>A0A4S8PTS0</accession>
<feature type="compositionally biased region" description="Acidic residues" evidence="1">
    <location>
        <begin position="26"/>
        <end position="36"/>
    </location>
</feature>
<name>A0A4S8PTS0_9HYPH</name>
<proteinExistence type="predicted"/>
<reference evidence="2 3" key="1">
    <citation type="submission" date="2019-04" db="EMBL/GenBank/DDBJ databases">
        <title>genome sequence of strain W3.</title>
        <authorList>
            <person name="Gao J."/>
            <person name="Sun J."/>
        </authorList>
    </citation>
    <scope>NUCLEOTIDE SEQUENCE [LARGE SCALE GENOMIC DNA]</scope>
    <source>
        <strain evidence="2 3">W3</strain>
    </source>
</reference>
<gene>
    <name evidence="2" type="ORF">FAA86_17115</name>
</gene>
<evidence type="ECO:0000256" key="1">
    <source>
        <dbReference type="SAM" id="MobiDB-lite"/>
    </source>
</evidence>
<dbReference type="RefSeq" id="WP_136542387.1">
    <property type="nucleotide sequence ID" value="NZ_STGU01000010.1"/>
</dbReference>
<dbReference type="EMBL" id="STGU01000010">
    <property type="protein sequence ID" value="THV33741.1"/>
    <property type="molecule type" value="Genomic_DNA"/>
</dbReference>
<dbReference type="Proteomes" id="UP000307378">
    <property type="component" value="Unassembled WGS sequence"/>
</dbReference>
<comment type="caution">
    <text evidence="2">The sequence shown here is derived from an EMBL/GenBank/DDBJ whole genome shotgun (WGS) entry which is preliminary data.</text>
</comment>
<evidence type="ECO:0000313" key="2">
    <source>
        <dbReference type="EMBL" id="THV33741.1"/>
    </source>
</evidence>
<feature type="compositionally biased region" description="Polar residues" evidence="1">
    <location>
        <begin position="1"/>
        <end position="10"/>
    </location>
</feature>
<organism evidence="2 3">
    <name type="scientific">Rhizobium rosettiformans W3</name>
    <dbReference type="NCBI Taxonomy" id="538378"/>
    <lineage>
        <taxon>Bacteria</taxon>
        <taxon>Pseudomonadati</taxon>
        <taxon>Pseudomonadota</taxon>
        <taxon>Alphaproteobacteria</taxon>
        <taxon>Hyphomicrobiales</taxon>
        <taxon>Rhizobiaceae</taxon>
        <taxon>Rhizobium/Agrobacterium group</taxon>
        <taxon>Rhizobium</taxon>
    </lineage>
</organism>
<dbReference type="AlphaFoldDB" id="A0A4S8PTS0"/>
<feature type="region of interest" description="Disordered" evidence="1">
    <location>
        <begin position="1"/>
        <end position="59"/>
    </location>
</feature>
<protein>
    <submittedName>
        <fullName evidence="2">Uncharacterized protein</fullName>
    </submittedName>
</protein>
<evidence type="ECO:0000313" key="3">
    <source>
        <dbReference type="Proteomes" id="UP000307378"/>
    </source>
</evidence>
<sequence length="59" mass="6451">MPINNPSSPYEDQPPMPAPTWVPDVPVEEPEPDVLPDELPNPNPDETRDPPVVEPGAPM</sequence>